<dbReference type="GO" id="GO:0009307">
    <property type="term" value="P:DNA restriction-modification system"/>
    <property type="evidence" value="ECO:0007669"/>
    <property type="project" value="UniProtKB-KW"/>
</dbReference>
<feature type="domain" description="Type I restriction modification DNA specificity" evidence="4">
    <location>
        <begin position="210"/>
        <end position="386"/>
    </location>
</feature>
<keyword evidence="5" id="KW-0540">Nuclease</keyword>
<dbReference type="SUPFAM" id="SSF116734">
    <property type="entry name" value="DNA methylase specificity domain"/>
    <property type="match status" value="2"/>
</dbReference>
<dbReference type="Pfam" id="PF01420">
    <property type="entry name" value="Methylase_S"/>
    <property type="match status" value="2"/>
</dbReference>
<name>A0AAJ1HTR1_LIMMU</name>
<dbReference type="Gene3D" id="3.90.220.20">
    <property type="entry name" value="DNA methylase specificity domains"/>
    <property type="match status" value="2"/>
</dbReference>
<protein>
    <submittedName>
        <fullName evidence="5">Restriction endonuclease subunit S</fullName>
        <ecNumber evidence="5">3.1.21.-</ecNumber>
    </submittedName>
</protein>
<dbReference type="PANTHER" id="PTHR30408">
    <property type="entry name" value="TYPE-1 RESTRICTION ENZYME ECOKI SPECIFICITY PROTEIN"/>
    <property type="match status" value="1"/>
</dbReference>
<proteinExistence type="inferred from homology"/>
<dbReference type="GO" id="GO:0004519">
    <property type="term" value="F:endonuclease activity"/>
    <property type="evidence" value="ECO:0007669"/>
    <property type="project" value="UniProtKB-KW"/>
</dbReference>
<reference evidence="5" key="1">
    <citation type="submission" date="2023-01" db="EMBL/GenBank/DDBJ databases">
        <title>Genome analysis of 13 Lactobacillus isolated from gut of wild boar.</title>
        <authorList>
            <person name="Papp P."/>
            <person name="Libisch B."/>
            <person name="Nagy T."/>
            <person name="Olasz F."/>
        </authorList>
    </citation>
    <scope>NUCLEOTIDE SEQUENCE</scope>
    <source>
        <strain evidence="5">F146</strain>
    </source>
</reference>
<dbReference type="PANTHER" id="PTHR30408:SF12">
    <property type="entry name" value="TYPE I RESTRICTION ENZYME MJAVIII SPECIFICITY SUBUNIT"/>
    <property type="match status" value="1"/>
</dbReference>
<evidence type="ECO:0000313" key="5">
    <source>
        <dbReference type="EMBL" id="MDC2829176.1"/>
    </source>
</evidence>
<feature type="domain" description="Type I restriction modification DNA specificity" evidence="4">
    <location>
        <begin position="22"/>
        <end position="183"/>
    </location>
</feature>
<dbReference type="EC" id="3.1.21.-" evidence="5"/>
<accession>A0AAJ1HTR1</accession>
<dbReference type="InterPro" id="IPR044946">
    <property type="entry name" value="Restrct_endonuc_typeI_TRD_sf"/>
</dbReference>
<evidence type="ECO:0000256" key="3">
    <source>
        <dbReference type="ARBA" id="ARBA00023125"/>
    </source>
</evidence>
<comment type="caution">
    <text evidence="5">The sequence shown here is derived from an EMBL/GenBank/DDBJ whole genome shotgun (WGS) entry which is preliminary data.</text>
</comment>
<keyword evidence="3" id="KW-0238">DNA-binding</keyword>
<dbReference type="RefSeq" id="WP_272225801.1">
    <property type="nucleotide sequence ID" value="NZ_JAQONE010000008.1"/>
</dbReference>
<evidence type="ECO:0000256" key="2">
    <source>
        <dbReference type="ARBA" id="ARBA00022747"/>
    </source>
</evidence>
<keyword evidence="5" id="KW-0255">Endonuclease</keyword>
<dbReference type="InterPro" id="IPR000055">
    <property type="entry name" value="Restrct_endonuc_typeI_TRD"/>
</dbReference>
<dbReference type="CDD" id="cd17513">
    <property type="entry name" value="RMtype1_S_AveSPN6ORF1907P_TRD2-CR2_like"/>
    <property type="match status" value="1"/>
</dbReference>
<dbReference type="EMBL" id="JAQONE010000008">
    <property type="protein sequence ID" value="MDC2829176.1"/>
    <property type="molecule type" value="Genomic_DNA"/>
</dbReference>
<organism evidence="5 6">
    <name type="scientific">Limosilactobacillus mucosae</name>
    <name type="common">Lactobacillus mucosae</name>
    <dbReference type="NCBI Taxonomy" id="97478"/>
    <lineage>
        <taxon>Bacteria</taxon>
        <taxon>Bacillati</taxon>
        <taxon>Bacillota</taxon>
        <taxon>Bacilli</taxon>
        <taxon>Lactobacillales</taxon>
        <taxon>Lactobacillaceae</taxon>
        <taxon>Limosilactobacillus</taxon>
    </lineage>
</organism>
<dbReference type="GO" id="GO:0016787">
    <property type="term" value="F:hydrolase activity"/>
    <property type="evidence" value="ECO:0007669"/>
    <property type="project" value="UniProtKB-KW"/>
</dbReference>
<dbReference type="CDD" id="cd17262">
    <property type="entry name" value="RMtype1_S_Aco12261I-TRD2-CR2"/>
    <property type="match status" value="1"/>
</dbReference>
<evidence type="ECO:0000259" key="4">
    <source>
        <dbReference type="Pfam" id="PF01420"/>
    </source>
</evidence>
<dbReference type="AlphaFoldDB" id="A0AAJ1HTR1"/>
<keyword evidence="5" id="KW-0378">Hydrolase</keyword>
<evidence type="ECO:0000256" key="1">
    <source>
        <dbReference type="ARBA" id="ARBA00010923"/>
    </source>
</evidence>
<evidence type="ECO:0000313" key="6">
    <source>
        <dbReference type="Proteomes" id="UP001220670"/>
    </source>
</evidence>
<gene>
    <name evidence="5" type="ORF">PO250_02345</name>
</gene>
<dbReference type="InterPro" id="IPR052021">
    <property type="entry name" value="Type-I_RS_S_subunit"/>
</dbReference>
<dbReference type="Gene3D" id="1.10.287.1120">
    <property type="entry name" value="Bipartite methylase S protein"/>
    <property type="match status" value="1"/>
</dbReference>
<keyword evidence="2" id="KW-0680">Restriction system</keyword>
<dbReference type="Proteomes" id="UP001220670">
    <property type="component" value="Unassembled WGS sequence"/>
</dbReference>
<comment type="similarity">
    <text evidence="1">Belongs to the type-I restriction system S methylase family.</text>
</comment>
<dbReference type="GO" id="GO:0003677">
    <property type="term" value="F:DNA binding"/>
    <property type="evidence" value="ECO:0007669"/>
    <property type="project" value="UniProtKB-KW"/>
</dbReference>
<sequence>MTKQNEKDAKRVPELRFKGFTDDWEQRKLGDITRRYDNLRVPVTASKRKHGDIPYYGANGIQDFVSGYTHDGEFILVAEDGAKDPKDYPVNYVNGKIWVNNHAHVLQGIQGLANNLFLLNGIKKINIVAYLVGGSRAKLNAETLMQLSIKLPSIHEQEKIGQLFQSLDKTITLHEEKHRQLEQLKKALLQKMFADETGYPILRFKGFSDAWEQRRLKNVAKSNIGGGTPKTSVKEYWGGTLPWIQSSDLIEGELFDVHVKKHITEIGIKNSAAKLIPKNSIAVVTRVGVGKLAFLPFEYATSQDFLSLNGVTGNPRFITYALQLAIKKLVRQLQGTSIKGITKSELLKILIKVPLEMAEQEKVSNLLLSTDSLITFHQHKIDNLKRLKRALLQKMFV</sequence>